<keyword evidence="15" id="KW-1185">Reference proteome</keyword>
<dbReference type="GO" id="GO:0140571">
    <property type="term" value="F:transmembrane ascorbate ferrireductase activity"/>
    <property type="evidence" value="ECO:0007669"/>
    <property type="project" value="UniProtKB-EC"/>
</dbReference>
<keyword evidence="3" id="KW-0813">Transport</keyword>
<evidence type="ECO:0000256" key="7">
    <source>
        <dbReference type="ARBA" id="ARBA00022982"/>
    </source>
</evidence>
<dbReference type="Pfam" id="PF03188">
    <property type="entry name" value="Cytochrom_B561"/>
    <property type="match status" value="1"/>
</dbReference>
<dbReference type="PANTHER" id="PTHR15422">
    <property type="entry name" value="OS05G0565100 PROTEIN"/>
    <property type="match status" value="1"/>
</dbReference>
<name>A0A1J1J236_9DIPT</name>
<dbReference type="PANTHER" id="PTHR15422:SF45">
    <property type="entry name" value="CYTOCHROME B561 DOMAIN-CONTAINING PROTEIN"/>
    <property type="match status" value="1"/>
</dbReference>
<keyword evidence="4" id="KW-0349">Heme</keyword>
<keyword evidence="9" id="KW-0408">Iron</keyword>
<feature type="transmembrane region" description="Helical" evidence="12">
    <location>
        <begin position="21"/>
        <end position="41"/>
    </location>
</feature>
<evidence type="ECO:0000256" key="11">
    <source>
        <dbReference type="ARBA" id="ARBA00024225"/>
    </source>
</evidence>
<reference evidence="14 15" key="1">
    <citation type="submission" date="2015-04" db="EMBL/GenBank/DDBJ databases">
        <authorList>
            <person name="Syromyatnikov M.Y."/>
            <person name="Popov V.N."/>
        </authorList>
    </citation>
    <scope>NUCLEOTIDE SEQUENCE [LARGE SCALE GENOMIC DNA]</scope>
</reference>
<organism evidence="14 15">
    <name type="scientific">Clunio marinus</name>
    <dbReference type="NCBI Taxonomy" id="568069"/>
    <lineage>
        <taxon>Eukaryota</taxon>
        <taxon>Metazoa</taxon>
        <taxon>Ecdysozoa</taxon>
        <taxon>Arthropoda</taxon>
        <taxon>Hexapoda</taxon>
        <taxon>Insecta</taxon>
        <taxon>Pterygota</taxon>
        <taxon>Neoptera</taxon>
        <taxon>Endopterygota</taxon>
        <taxon>Diptera</taxon>
        <taxon>Nematocera</taxon>
        <taxon>Chironomoidea</taxon>
        <taxon>Chironomidae</taxon>
        <taxon>Clunio</taxon>
    </lineage>
</organism>
<dbReference type="PROSITE" id="PS50939">
    <property type="entry name" value="CYTOCHROME_B561"/>
    <property type="match status" value="1"/>
</dbReference>
<dbReference type="Proteomes" id="UP000183832">
    <property type="component" value="Unassembled WGS sequence"/>
</dbReference>
<dbReference type="Gene3D" id="1.20.120.1770">
    <property type="match status" value="1"/>
</dbReference>
<evidence type="ECO:0000256" key="9">
    <source>
        <dbReference type="ARBA" id="ARBA00023004"/>
    </source>
</evidence>
<evidence type="ECO:0000256" key="10">
    <source>
        <dbReference type="ARBA" id="ARBA00023136"/>
    </source>
</evidence>
<keyword evidence="6" id="KW-0479">Metal-binding</keyword>
<gene>
    <name evidence="14" type="ORF">CLUMA_CG018902</name>
</gene>
<dbReference type="CDD" id="cd08761">
    <property type="entry name" value="Cyt_b561_CYB561D2_like"/>
    <property type="match status" value="1"/>
</dbReference>
<feature type="transmembrane region" description="Helical" evidence="12">
    <location>
        <begin position="90"/>
        <end position="112"/>
    </location>
</feature>
<evidence type="ECO:0000313" key="15">
    <source>
        <dbReference type="Proteomes" id="UP000183832"/>
    </source>
</evidence>
<keyword evidence="10 12" id="KW-0472">Membrane</keyword>
<evidence type="ECO:0000256" key="3">
    <source>
        <dbReference type="ARBA" id="ARBA00022448"/>
    </source>
</evidence>
<comment type="cofactor">
    <cofactor evidence="1">
        <name>heme b</name>
        <dbReference type="ChEBI" id="CHEBI:60344"/>
    </cofactor>
</comment>
<evidence type="ECO:0000256" key="4">
    <source>
        <dbReference type="ARBA" id="ARBA00022617"/>
    </source>
</evidence>
<comment type="subcellular location">
    <subcellularLocation>
        <location evidence="2">Membrane</location>
        <topology evidence="2">Multi-pass membrane protein</topology>
    </subcellularLocation>
</comment>
<feature type="transmembrane region" description="Helical" evidence="12">
    <location>
        <begin position="47"/>
        <end position="70"/>
    </location>
</feature>
<feature type="transmembrane region" description="Helical" evidence="12">
    <location>
        <begin position="132"/>
        <end position="150"/>
    </location>
</feature>
<feature type="domain" description="Cytochrome b561" evidence="13">
    <location>
        <begin position="18"/>
        <end position="222"/>
    </location>
</feature>
<dbReference type="SMART" id="SM00665">
    <property type="entry name" value="B561"/>
    <property type="match status" value="1"/>
</dbReference>
<keyword evidence="8 12" id="KW-1133">Transmembrane helix</keyword>
<dbReference type="GO" id="GO:0016020">
    <property type="term" value="C:membrane"/>
    <property type="evidence" value="ECO:0007669"/>
    <property type="project" value="UniProtKB-SubCell"/>
</dbReference>
<evidence type="ECO:0000256" key="12">
    <source>
        <dbReference type="SAM" id="Phobius"/>
    </source>
</evidence>
<feature type="transmembrane region" description="Helical" evidence="12">
    <location>
        <begin position="162"/>
        <end position="184"/>
    </location>
</feature>
<feature type="transmembrane region" description="Helical" evidence="12">
    <location>
        <begin position="199"/>
        <end position="219"/>
    </location>
</feature>
<evidence type="ECO:0000256" key="2">
    <source>
        <dbReference type="ARBA" id="ARBA00004141"/>
    </source>
</evidence>
<dbReference type="EC" id="7.2.1.3" evidence="11"/>
<dbReference type="AlphaFoldDB" id="A0A1J1J236"/>
<evidence type="ECO:0000256" key="5">
    <source>
        <dbReference type="ARBA" id="ARBA00022692"/>
    </source>
</evidence>
<accession>A0A1J1J236</accession>
<dbReference type="OrthoDB" id="432881at2759"/>
<evidence type="ECO:0000259" key="13">
    <source>
        <dbReference type="PROSITE" id="PS50939"/>
    </source>
</evidence>
<sequence>MSTEAENIARSNKEMAPTAKYLNIAVQLILIIIAACIVARTVNQVGIVLFTWHPVLVSIGYLLLMTHAILTMADNNFITQNLNYQNRVTVHWILQTSALILITVAQTCIFLNKNRLGKEHYQTTHSLFGLTTYLLTILSSLGGILTKFSFQLKKIVKPTVSKIIHSFAGLLTYFLAMITISLGINQSWTNANDTWTKPIIYVLLAFTTLYVTIKSFILFSSRVANLLQR</sequence>
<evidence type="ECO:0000256" key="1">
    <source>
        <dbReference type="ARBA" id="ARBA00001970"/>
    </source>
</evidence>
<dbReference type="GO" id="GO:0046872">
    <property type="term" value="F:metal ion binding"/>
    <property type="evidence" value="ECO:0007669"/>
    <property type="project" value="UniProtKB-KW"/>
</dbReference>
<keyword evidence="5 12" id="KW-0812">Transmembrane</keyword>
<dbReference type="InterPro" id="IPR006593">
    <property type="entry name" value="Cyt_b561/ferric_Rdtase_TM"/>
</dbReference>
<proteinExistence type="predicted"/>
<evidence type="ECO:0000313" key="14">
    <source>
        <dbReference type="EMBL" id="CRL06392.1"/>
    </source>
</evidence>
<keyword evidence="7" id="KW-0249">Electron transport</keyword>
<dbReference type="EMBL" id="CVRI01000066">
    <property type="protein sequence ID" value="CRL06392.1"/>
    <property type="molecule type" value="Genomic_DNA"/>
</dbReference>
<dbReference type="GO" id="GO:0140575">
    <property type="term" value="F:transmembrane monodehydroascorbate reductase activity"/>
    <property type="evidence" value="ECO:0007669"/>
    <property type="project" value="InterPro"/>
</dbReference>
<evidence type="ECO:0000256" key="6">
    <source>
        <dbReference type="ARBA" id="ARBA00022723"/>
    </source>
</evidence>
<dbReference type="InterPro" id="IPR045150">
    <property type="entry name" value="CYB561D1/2"/>
</dbReference>
<dbReference type="STRING" id="568069.A0A1J1J236"/>
<protein>
    <recommendedName>
        <fullName evidence="11">ascorbate ferrireductase (transmembrane)</fullName>
        <ecNumber evidence="11">7.2.1.3</ecNumber>
    </recommendedName>
</protein>
<evidence type="ECO:0000256" key="8">
    <source>
        <dbReference type="ARBA" id="ARBA00022989"/>
    </source>
</evidence>